<accession>A0A448AZ61</accession>
<dbReference type="AlphaFoldDB" id="A0A448AZ61"/>
<name>A0A448AZ61_CHRGE</name>
<dbReference type="RefSeq" id="WP_002978871.1">
    <property type="nucleotide sequence ID" value="NZ_CP068486.1"/>
</dbReference>
<gene>
    <name evidence="1" type="ORF">NCTC11432_01105</name>
</gene>
<dbReference type="PANTHER" id="PTHR36849:SF1">
    <property type="entry name" value="CYTOPLASMIC PROTEIN"/>
    <property type="match status" value="1"/>
</dbReference>
<dbReference type="OrthoDB" id="9790745at2"/>
<dbReference type="GeneID" id="93021744"/>
<dbReference type="InterPro" id="IPR052552">
    <property type="entry name" value="YeaO-like"/>
</dbReference>
<evidence type="ECO:0000313" key="2">
    <source>
        <dbReference type="Proteomes" id="UP000279227"/>
    </source>
</evidence>
<dbReference type="PANTHER" id="PTHR36849">
    <property type="entry name" value="CYTOPLASMIC PROTEIN-RELATED"/>
    <property type="match status" value="1"/>
</dbReference>
<proteinExistence type="predicted"/>
<dbReference type="KEGG" id="cgle:NCTC11432_01105"/>
<evidence type="ECO:0000313" key="1">
    <source>
        <dbReference type="EMBL" id="VEE05520.1"/>
    </source>
</evidence>
<dbReference type="Proteomes" id="UP000279227">
    <property type="component" value="Chromosome"/>
</dbReference>
<organism evidence="1 2">
    <name type="scientific">Chryseobacterium gleum</name>
    <name type="common">Flavobacterium gleum</name>
    <dbReference type="NCBI Taxonomy" id="250"/>
    <lineage>
        <taxon>Bacteria</taxon>
        <taxon>Pseudomonadati</taxon>
        <taxon>Bacteroidota</taxon>
        <taxon>Flavobacteriia</taxon>
        <taxon>Flavobacteriales</taxon>
        <taxon>Weeksellaceae</taxon>
        <taxon>Chryseobacterium group</taxon>
        <taxon>Chryseobacterium</taxon>
    </lineage>
</organism>
<protein>
    <submittedName>
        <fullName evidence="1">Uncharacterized conserved protein</fullName>
    </submittedName>
</protein>
<dbReference type="STRING" id="525257.HMPREF0204_13375"/>
<reference evidence="1 2" key="1">
    <citation type="submission" date="2018-12" db="EMBL/GenBank/DDBJ databases">
        <authorList>
            <consortium name="Pathogen Informatics"/>
        </authorList>
    </citation>
    <scope>NUCLEOTIDE SEQUENCE [LARGE SCALE GENOMIC DNA]</scope>
    <source>
        <strain evidence="1 2">NCTC11432</strain>
    </source>
</reference>
<sequence length="117" mass="14130">MPEIVLKRVYEAASPDDGYRVLIDRLWPRGLSKENADLDEWDKDIAPSTELRLWFHHDVRLWEEFSEKYRKELHESNLGKDFMKRHKKHKKITLLYAAKDEEHCHAIILKKYLESIK</sequence>
<dbReference type="Pfam" id="PF22752">
    <property type="entry name" value="DUF488-N3i"/>
    <property type="match status" value="1"/>
</dbReference>
<dbReference type="EMBL" id="LR134289">
    <property type="protein sequence ID" value="VEE05520.1"/>
    <property type="molecule type" value="Genomic_DNA"/>
</dbReference>